<sequence>MFWLLPPLLLVFSSPGNTASQDSSKPLRVNGVLGEAVTLSLKPPVPTGIQSTTWLHNGNSIAFILPKAVSDSNFFVTDPEWKDRLQPAENYSLRLSNLTGADAGRYCAQMTIQTSKEFSCYTLQVFRRLRNVQTASHTWLSETGTCEIHLTCFVENSKDTFIRWQVVGNTSVNEANLSISWDSRNSGEQEFTCIAENPVSNISLSVSTQRLCEGVLSTKNQPDAKWIVTVVVVVLMCTAITVGLLVWRKKDRLWRTGIFHFSTPQTQSPAETIRNIDYVSVSPGNTVYAHVTHPNRQINSPTPVKSSDFSTIYSTVHQSKEPLHQRREFPHICLKTLSACLLTLQVSIYTCYPPRKTFRPLDLTLNPVMLPHLMCHLSYAIKYLFLFKVLYCTLSRKGTMMILSLYPEPLAHRKCSTDTF</sequence>
<dbReference type="AlphaFoldDB" id="A0A8U0T551"/>
<feature type="transmembrane region" description="Helical" evidence="5">
    <location>
        <begin position="226"/>
        <end position="247"/>
    </location>
</feature>
<dbReference type="CTD" id="114836"/>
<keyword evidence="3 5" id="KW-0472">Membrane</keyword>
<reference evidence="9" key="1">
    <citation type="submission" date="2025-08" db="UniProtKB">
        <authorList>
            <consortium name="RefSeq"/>
        </authorList>
    </citation>
    <scope>IDENTIFICATION</scope>
    <source>
        <tissue evidence="9">Brain</tissue>
    </source>
</reference>
<dbReference type="SUPFAM" id="SSF48726">
    <property type="entry name" value="Immunoglobulin"/>
    <property type="match status" value="2"/>
</dbReference>
<feature type="signal peptide" evidence="6">
    <location>
        <begin position="1"/>
        <end position="19"/>
    </location>
</feature>
<dbReference type="InterPro" id="IPR007110">
    <property type="entry name" value="Ig-like_dom"/>
</dbReference>
<dbReference type="RefSeq" id="XP_004775926.1">
    <property type="nucleotide sequence ID" value="XM_004775869.3"/>
</dbReference>
<dbReference type="InterPro" id="IPR015631">
    <property type="entry name" value="CD2/SLAM_rcpt"/>
</dbReference>
<dbReference type="GO" id="GO:0032729">
    <property type="term" value="P:positive regulation of type II interferon production"/>
    <property type="evidence" value="ECO:0007669"/>
    <property type="project" value="TreeGrafter"/>
</dbReference>
<proteinExistence type="predicted"/>
<dbReference type="KEGG" id="mpuf:101686274"/>
<name>A0A8U0T551_MUSPF</name>
<evidence type="ECO:0000256" key="6">
    <source>
        <dbReference type="SAM" id="SignalP"/>
    </source>
</evidence>
<evidence type="ECO:0000313" key="8">
    <source>
        <dbReference type="Proteomes" id="UP000000715"/>
    </source>
</evidence>
<evidence type="ECO:0000256" key="3">
    <source>
        <dbReference type="ARBA" id="ARBA00023136"/>
    </source>
</evidence>
<evidence type="ECO:0000256" key="1">
    <source>
        <dbReference type="ARBA" id="ARBA00004370"/>
    </source>
</evidence>
<dbReference type="InterPro" id="IPR013783">
    <property type="entry name" value="Ig-like_fold"/>
</dbReference>
<keyword evidence="8" id="KW-1185">Reference proteome</keyword>
<dbReference type="GeneID" id="101686274"/>
<dbReference type="InterPro" id="IPR036179">
    <property type="entry name" value="Ig-like_dom_sf"/>
</dbReference>
<keyword evidence="5" id="KW-0812">Transmembrane</keyword>
<feature type="chain" id="PRO_5035802666" evidence="6">
    <location>
        <begin position="20"/>
        <end position="420"/>
    </location>
</feature>
<dbReference type="Proteomes" id="UP000000715">
    <property type="component" value="Unplaced"/>
</dbReference>
<dbReference type="PROSITE" id="PS50835">
    <property type="entry name" value="IG_LIKE"/>
    <property type="match status" value="1"/>
</dbReference>
<evidence type="ECO:0000256" key="5">
    <source>
        <dbReference type="SAM" id="Phobius"/>
    </source>
</evidence>
<gene>
    <name evidence="9" type="primary">SLAMF6</name>
</gene>
<keyword evidence="2 6" id="KW-0732">Signal</keyword>
<evidence type="ECO:0000259" key="7">
    <source>
        <dbReference type="PROSITE" id="PS50835"/>
    </source>
</evidence>
<evidence type="ECO:0000313" key="9">
    <source>
        <dbReference type="RefSeq" id="XP_004775926.1"/>
    </source>
</evidence>
<keyword evidence="4" id="KW-0325">Glycoprotein</keyword>
<dbReference type="PANTHER" id="PTHR12080">
    <property type="entry name" value="SIGNALING LYMPHOCYTIC ACTIVATION MOLECULE"/>
    <property type="match status" value="1"/>
</dbReference>
<dbReference type="PANTHER" id="PTHR12080:SF16">
    <property type="entry name" value="SLAM FAMILY MEMBER 6"/>
    <property type="match status" value="1"/>
</dbReference>
<evidence type="ECO:0000256" key="4">
    <source>
        <dbReference type="ARBA" id="ARBA00023180"/>
    </source>
</evidence>
<dbReference type="GO" id="GO:0009897">
    <property type="term" value="C:external side of plasma membrane"/>
    <property type="evidence" value="ECO:0007669"/>
    <property type="project" value="TreeGrafter"/>
</dbReference>
<comment type="subcellular location">
    <subcellularLocation>
        <location evidence="1">Membrane</location>
    </subcellularLocation>
</comment>
<dbReference type="Gene3D" id="2.60.40.10">
    <property type="entry name" value="Immunoglobulins"/>
    <property type="match status" value="2"/>
</dbReference>
<protein>
    <submittedName>
        <fullName evidence="9">SLAM family member 6 isoform X1</fullName>
    </submittedName>
</protein>
<feature type="domain" description="Ig-like" evidence="7">
    <location>
        <begin position="150"/>
        <end position="205"/>
    </location>
</feature>
<keyword evidence="5" id="KW-1133">Transmembrane helix</keyword>
<dbReference type="GO" id="GO:0072540">
    <property type="term" value="P:T-helper 17 cell lineage commitment"/>
    <property type="evidence" value="ECO:0007669"/>
    <property type="project" value="TreeGrafter"/>
</dbReference>
<dbReference type="OrthoDB" id="8963224at2759"/>
<accession>A0A8U0T551</accession>
<evidence type="ECO:0000256" key="2">
    <source>
        <dbReference type="ARBA" id="ARBA00022729"/>
    </source>
</evidence>
<organism evidence="8 9">
    <name type="scientific">Mustela putorius furo</name>
    <name type="common">European domestic ferret</name>
    <name type="synonym">Mustela furo</name>
    <dbReference type="NCBI Taxonomy" id="9669"/>
    <lineage>
        <taxon>Eukaryota</taxon>
        <taxon>Metazoa</taxon>
        <taxon>Chordata</taxon>
        <taxon>Craniata</taxon>
        <taxon>Vertebrata</taxon>
        <taxon>Euteleostomi</taxon>
        <taxon>Mammalia</taxon>
        <taxon>Eutheria</taxon>
        <taxon>Laurasiatheria</taxon>
        <taxon>Carnivora</taxon>
        <taxon>Caniformia</taxon>
        <taxon>Musteloidea</taxon>
        <taxon>Mustelidae</taxon>
        <taxon>Mustelinae</taxon>
        <taxon>Mustela</taxon>
    </lineage>
</organism>